<dbReference type="PANTHER" id="PTHR30386">
    <property type="entry name" value="MEMBRANE FUSION SUBUNIT OF EMRAB-TOLC MULTIDRUG EFFLUX PUMP"/>
    <property type="match status" value="1"/>
</dbReference>
<evidence type="ECO:0000256" key="2">
    <source>
        <dbReference type="ARBA" id="ARBA00022692"/>
    </source>
</evidence>
<proteinExistence type="predicted"/>
<evidence type="ECO:0000313" key="6">
    <source>
        <dbReference type="EMBL" id="KGE87769.1"/>
    </source>
</evidence>
<dbReference type="Proteomes" id="UP000029736">
    <property type="component" value="Unassembled WGS sequence"/>
</dbReference>
<comment type="caution">
    <text evidence="6">The sequence shown here is derived from an EMBL/GenBank/DDBJ whole genome shotgun (WGS) entry which is preliminary data.</text>
</comment>
<evidence type="ECO:0000313" key="7">
    <source>
        <dbReference type="Proteomes" id="UP000029736"/>
    </source>
</evidence>
<dbReference type="Gene3D" id="2.40.30.170">
    <property type="match status" value="1"/>
</dbReference>
<evidence type="ECO:0000256" key="5">
    <source>
        <dbReference type="SAM" id="Coils"/>
    </source>
</evidence>
<dbReference type="GO" id="GO:0016020">
    <property type="term" value="C:membrane"/>
    <property type="evidence" value="ECO:0007669"/>
    <property type="project" value="UniProtKB-SubCell"/>
</dbReference>
<keyword evidence="3" id="KW-1133">Transmembrane helix</keyword>
<evidence type="ECO:0000256" key="1">
    <source>
        <dbReference type="ARBA" id="ARBA00004167"/>
    </source>
</evidence>
<sequence length="339" mass="38365">MPIIILESAANWKHVEQLLRGLREVPAELPSLDAPLELGSLQNAWASYGQAAKDWNNFRQRSIFQERQHAIEQEIRSLHELSSAYRAQKAVFEEERALVQSEMERTDALHREGVRSTYEWEQQRVQVLQYERQLKALEVTLLQNEVQIQQLITQLANLKDEFLQSRNTLQRTLEQTRKQLIGSLEEWQAQNLLRSAVSGQLELQPDVQPRAVVQAGAHLGTVVPEGYSEETITFNLFLPAAGIGKIDVGAPVRISLDAYPEAEFGQLTAQITSIDEAPQSQEDGSWAYGAKANLQDALRTNYGITLPATARLTGQAVVITEDRRILERVFEQFLDLVKN</sequence>
<feature type="coiled-coil region" evidence="5">
    <location>
        <begin position="141"/>
        <end position="190"/>
    </location>
</feature>
<protein>
    <recommendedName>
        <fullName evidence="8">RND efflux pump membrane fusion protein barrel-sandwich domain-containing protein</fullName>
    </recommendedName>
</protein>
<dbReference type="EMBL" id="JPOS01000033">
    <property type="protein sequence ID" value="KGE87769.1"/>
    <property type="molecule type" value="Genomic_DNA"/>
</dbReference>
<accession>A0A098S622</accession>
<dbReference type="STRING" id="1524460.IX84_13440"/>
<keyword evidence="5" id="KW-0175">Coiled coil</keyword>
<evidence type="ECO:0000256" key="3">
    <source>
        <dbReference type="ARBA" id="ARBA00022989"/>
    </source>
</evidence>
<dbReference type="PANTHER" id="PTHR30386:SF26">
    <property type="entry name" value="TRANSPORT PROTEIN COMB"/>
    <property type="match status" value="1"/>
</dbReference>
<comment type="subcellular location">
    <subcellularLocation>
        <location evidence="1">Membrane</location>
        <topology evidence="1">Single-pass membrane protein</topology>
    </subcellularLocation>
</comment>
<reference evidence="6 7" key="1">
    <citation type="journal article" date="2014" name="Int. J. Syst. Evol. Microbiol.">
        <title>Phaeodactylibacter xiamenensis gen. nov., sp. nov., a member of the family Saprospiraceae isolated from the marine alga Phaeodactylum tricornutum.</title>
        <authorList>
            <person name="Chen Z.Jr."/>
            <person name="Lei X."/>
            <person name="Lai Q."/>
            <person name="Li Y."/>
            <person name="Zhang B."/>
            <person name="Zhang J."/>
            <person name="Zhang H."/>
            <person name="Yang L."/>
            <person name="Zheng W."/>
            <person name="Tian Y."/>
            <person name="Yu Z."/>
            <person name="Xu H.Jr."/>
            <person name="Zheng T."/>
        </authorList>
    </citation>
    <scope>NUCLEOTIDE SEQUENCE [LARGE SCALE GENOMIC DNA]</scope>
    <source>
        <strain evidence="6 7">KD52</strain>
    </source>
</reference>
<name>A0A098S622_9BACT</name>
<keyword evidence="4" id="KW-0472">Membrane</keyword>
<dbReference type="AlphaFoldDB" id="A0A098S622"/>
<organism evidence="6 7">
    <name type="scientific">Phaeodactylibacter xiamenensis</name>
    <dbReference type="NCBI Taxonomy" id="1524460"/>
    <lineage>
        <taxon>Bacteria</taxon>
        <taxon>Pseudomonadati</taxon>
        <taxon>Bacteroidota</taxon>
        <taxon>Saprospiria</taxon>
        <taxon>Saprospirales</taxon>
        <taxon>Haliscomenobacteraceae</taxon>
        <taxon>Phaeodactylibacter</taxon>
    </lineage>
</organism>
<evidence type="ECO:0000256" key="4">
    <source>
        <dbReference type="ARBA" id="ARBA00023136"/>
    </source>
</evidence>
<keyword evidence="2" id="KW-0812">Transmembrane</keyword>
<dbReference type="InterPro" id="IPR050739">
    <property type="entry name" value="MFP"/>
</dbReference>
<evidence type="ECO:0008006" key="8">
    <source>
        <dbReference type="Google" id="ProtNLM"/>
    </source>
</evidence>
<gene>
    <name evidence="6" type="ORF">IX84_13440</name>
</gene>
<keyword evidence="7" id="KW-1185">Reference proteome</keyword>